<organism evidence="7 8">
    <name type="scientific">Laetiporus sulphureus 93-53</name>
    <dbReference type="NCBI Taxonomy" id="1314785"/>
    <lineage>
        <taxon>Eukaryota</taxon>
        <taxon>Fungi</taxon>
        <taxon>Dikarya</taxon>
        <taxon>Basidiomycota</taxon>
        <taxon>Agaricomycotina</taxon>
        <taxon>Agaricomycetes</taxon>
        <taxon>Polyporales</taxon>
        <taxon>Laetiporus</taxon>
    </lineage>
</organism>
<evidence type="ECO:0000256" key="6">
    <source>
        <dbReference type="RuleBase" id="RU366034"/>
    </source>
</evidence>
<evidence type="ECO:0000313" key="7">
    <source>
        <dbReference type="EMBL" id="KZT01964.1"/>
    </source>
</evidence>
<dbReference type="Pfam" id="PF19086">
    <property type="entry name" value="Terpene_syn_C_2"/>
    <property type="match status" value="1"/>
</dbReference>
<dbReference type="GO" id="GO:0008299">
    <property type="term" value="P:isoprenoid biosynthetic process"/>
    <property type="evidence" value="ECO:0007669"/>
    <property type="project" value="UniProtKB-ARBA"/>
</dbReference>
<comment type="cofactor">
    <cofactor evidence="1 6">
        <name>Mg(2+)</name>
        <dbReference type="ChEBI" id="CHEBI:18420"/>
    </cofactor>
</comment>
<dbReference type="OrthoDB" id="2861623at2759"/>
<keyword evidence="5 6" id="KW-0456">Lyase</keyword>
<accession>A0A165C073</accession>
<name>A0A165C073_9APHY</name>
<dbReference type="GO" id="GO:0046872">
    <property type="term" value="F:metal ion binding"/>
    <property type="evidence" value="ECO:0007669"/>
    <property type="project" value="UniProtKB-KW"/>
</dbReference>
<dbReference type="PANTHER" id="PTHR35201:SF4">
    <property type="entry name" value="BETA-PINACENE SYNTHASE-RELATED"/>
    <property type="match status" value="1"/>
</dbReference>
<dbReference type="Gene3D" id="1.10.600.10">
    <property type="entry name" value="Farnesyl Diphosphate Synthase"/>
    <property type="match status" value="1"/>
</dbReference>
<dbReference type="InterPro" id="IPR034686">
    <property type="entry name" value="Terpene_cyclase-like_2"/>
</dbReference>
<evidence type="ECO:0000256" key="2">
    <source>
        <dbReference type="ARBA" id="ARBA00006333"/>
    </source>
</evidence>
<protein>
    <recommendedName>
        <fullName evidence="6">Terpene synthase</fullName>
        <ecNumber evidence="6">4.2.3.-</ecNumber>
    </recommendedName>
</protein>
<proteinExistence type="inferred from homology"/>
<dbReference type="InParanoid" id="A0A165C073"/>
<gene>
    <name evidence="7" type="ORF">LAESUDRAFT_706770</name>
</gene>
<evidence type="ECO:0000256" key="3">
    <source>
        <dbReference type="ARBA" id="ARBA00022723"/>
    </source>
</evidence>
<dbReference type="RefSeq" id="XP_040759704.1">
    <property type="nucleotide sequence ID" value="XM_040906636.1"/>
</dbReference>
<evidence type="ECO:0000256" key="1">
    <source>
        <dbReference type="ARBA" id="ARBA00001946"/>
    </source>
</evidence>
<evidence type="ECO:0000313" key="8">
    <source>
        <dbReference type="Proteomes" id="UP000076871"/>
    </source>
</evidence>
<dbReference type="EC" id="4.2.3.-" evidence="6"/>
<dbReference type="GO" id="GO:0010333">
    <property type="term" value="F:terpene synthase activity"/>
    <property type="evidence" value="ECO:0007669"/>
    <property type="project" value="InterPro"/>
</dbReference>
<comment type="similarity">
    <text evidence="2 6">Belongs to the terpene synthase family.</text>
</comment>
<dbReference type="EMBL" id="KV427657">
    <property type="protein sequence ID" value="KZT01964.1"/>
    <property type="molecule type" value="Genomic_DNA"/>
</dbReference>
<dbReference type="Proteomes" id="UP000076871">
    <property type="component" value="Unassembled WGS sequence"/>
</dbReference>
<evidence type="ECO:0000256" key="5">
    <source>
        <dbReference type="ARBA" id="ARBA00023239"/>
    </source>
</evidence>
<dbReference type="InterPro" id="IPR008949">
    <property type="entry name" value="Isoprenoid_synthase_dom_sf"/>
</dbReference>
<reference evidence="7 8" key="1">
    <citation type="journal article" date="2016" name="Mol. Biol. Evol.">
        <title>Comparative Genomics of Early-Diverging Mushroom-Forming Fungi Provides Insights into the Origins of Lignocellulose Decay Capabilities.</title>
        <authorList>
            <person name="Nagy L.G."/>
            <person name="Riley R."/>
            <person name="Tritt A."/>
            <person name="Adam C."/>
            <person name="Daum C."/>
            <person name="Floudas D."/>
            <person name="Sun H."/>
            <person name="Yadav J.S."/>
            <person name="Pangilinan J."/>
            <person name="Larsson K.H."/>
            <person name="Matsuura K."/>
            <person name="Barry K."/>
            <person name="Labutti K."/>
            <person name="Kuo R."/>
            <person name="Ohm R.A."/>
            <person name="Bhattacharya S.S."/>
            <person name="Shirouzu T."/>
            <person name="Yoshinaga Y."/>
            <person name="Martin F.M."/>
            <person name="Grigoriev I.V."/>
            <person name="Hibbett D.S."/>
        </authorList>
    </citation>
    <scope>NUCLEOTIDE SEQUENCE [LARGE SCALE GENOMIC DNA]</scope>
    <source>
        <strain evidence="7 8">93-53</strain>
    </source>
</reference>
<keyword evidence="4 6" id="KW-0460">Magnesium</keyword>
<dbReference type="GeneID" id="63823665"/>
<keyword evidence="3 6" id="KW-0479">Metal-binding</keyword>
<dbReference type="AlphaFoldDB" id="A0A165C073"/>
<sequence>MPTATANTQLQLPHLISYCDAFELRTNPHCRTVADKAKKWVVDSNTGGFLSEQERRAFCGLQATLLISLCYPTCDAAQLLAITQMFTLMIHCMDSSQITAQSAATQRAFDGIWTCLRRTTNADWQTRFRRHLRAFRTALMRTEADSDRGIMPDIESYIALRQDSSGTKLLFDLIEYAEGLRIPPSQHASPLLQRLKSDACNIISWSTDIAAYARIHVARDRHNLVTVLMAERRLPVQTAMHAAGALVKETVQTFLANEHMFLSQGQPVDKDVRRYIQGLRDCIVGAVHWLYETDRFFGDNGDEVRDLGWVFVAAS</sequence>
<dbReference type="SUPFAM" id="SSF48576">
    <property type="entry name" value="Terpenoid synthases"/>
    <property type="match status" value="1"/>
</dbReference>
<evidence type="ECO:0000256" key="4">
    <source>
        <dbReference type="ARBA" id="ARBA00022842"/>
    </source>
</evidence>
<keyword evidence="8" id="KW-1185">Reference proteome</keyword>
<dbReference type="PANTHER" id="PTHR35201">
    <property type="entry name" value="TERPENE SYNTHASE"/>
    <property type="match status" value="1"/>
</dbReference>